<feature type="repeat" description="WD" evidence="3">
    <location>
        <begin position="603"/>
        <end position="639"/>
    </location>
</feature>
<dbReference type="OMA" id="RVWEMKS"/>
<dbReference type="Gene3D" id="2.130.10.10">
    <property type="entry name" value="YVTN repeat-like/Quinoprotein amine dehydrogenase"/>
    <property type="match status" value="3"/>
</dbReference>
<feature type="repeat" description="WD" evidence="3">
    <location>
        <begin position="343"/>
        <end position="385"/>
    </location>
</feature>
<feature type="repeat" description="WD" evidence="3">
    <location>
        <begin position="561"/>
        <end position="602"/>
    </location>
</feature>
<evidence type="ECO:0000259" key="4">
    <source>
        <dbReference type="Pfam" id="PF12894"/>
    </source>
</evidence>
<dbReference type="InterPro" id="IPR056602">
    <property type="entry name" value="Beta-prop_LRRK2"/>
</dbReference>
<dbReference type="GO" id="GO:0005929">
    <property type="term" value="C:cilium"/>
    <property type="evidence" value="ECO:0007669"/>
    <property type="project" value="UniProtKB-ARBA"/>
</dbReference>
<evidence type="ECO:0000256" key="1">
    <source>
        <dbReference type="ARBA" id="ARBA00022574"/>
    </source>
</evidence>
<feature type="repeat" description="WD" evidence="3">
    <location>
        <begin position="471"/>
        <end position="512"/>
    </location>
</feature>
<dbReference type="Pfam" id="PF12894">
    <property type="entry name" value="ANAPC4_WD40"/>
    <property type="match status" value="1"/>
</dbReference>
<comment type="caution">
    <text evidence="6">The sequence shown here is derived from an EMBL/GenBank/DDBJ whole genome shotgun (WGS) entry which is preliminary data.</text>
</comment>
<dbReference type="Pfam" id="PF00400">
    <property type="entry name" value="WD40"/>
    <property type="match status" value="5"/>
</dbReference>
<keyword evidence="1 3" id="KW-0853">WD repeat</keyword>
<dbReference type="InParanoid" id="A0A0V0R8T2"/>
<dbReference type="PANTHER" id="PTHR13720">
    <property type="entry name" value="WD-40 REPEAT PROTEIN"/>
    <property type="match status" value="1"/>
</dbReference>
<feature type="domain" description="LRRK2 beta-propeller" evidence="5">
    <location>
        <begin position="195"/>
        <end position="324"/>
    </location>
</feature>
<sequence>MQQGFTNQLQQQYQQQLLLDEQNVLEPEHSIGFSGKIHNSVYFHPNGKDFVYISGCCIVITDLNDPHKQDFLREHDDSITTLAIGNLGKLIASGQKGDNSDVIIWDFEQRKPLFKLSEHDWEVVTVQFSHDDKLLFSAGNPQDKKIFIWDTTNGFIVASCLAQPERIQCMSWGGYAKDIKGRDTNLYQFATSGSTKICLWKLDSQLGQFDKEFINTGSMIRDYICMKFSKNKEEFLFAGTKSGDFCVFYVKQKSLVTSITVAAQGVQSLYPISANQIMVGCGQGTVAIYQNQGSQFNKILQNELMGSVKSISVSQNQQESLCATDKGFIYRIRNQDMAKVLHCENHVDSITFLAYPEGVSDKFASASVDGTIRLWDIQQDYLVTTRCMQNNAGPPLCMVYNDEIILSGWQDGKIRLFSTESGKLIWQIDNAHKGGVTSICMAKNLKFFVSGGQEGEVRVWEMKSREMVSHLKEHTSKVTKVRLTKDEMHIISASKDRALLVWDLKLEKRVSAHIQRMGGINSFDVVSGSNIVVTTGQDQKITFWDLSQPNPLRSFNTSQKQQSVQDEVMDLSISHDGKYFVTGGTEEVVKVWDIQSGQIVGKGQGHSGPINSVAFSYDDRQIVSGGRDGNIFLWNVFID</sequence>
<keyword evidence="2" id="KW-0677">Repeat</keyword>
<evidence type="ECO:0000313" key="6">
    <source>
        <dbReference type="EMBL" id="KRX10889.1"/>
    </source>
</evidence>
<protein>
    <submittedName>
        <fullName evidence="6">WD40-repeat-containing domain</fullName>
    </submittedName>
</protein>
<dbReference type="SMART" id="SM00320">
    <property type="entry name" value="WD40"/>
    <property type="match status" value="10"/>
</dbReference>
<dbReference type="InterPro" id="IPR036322">
    <property type="entry name" value="WD40_repeat_dom_sf"/>
</dbReference>
<dbReference type="PROSITE" id="PS50082">
    <property type="entry name" value="WD_REPEATS_2"/>
    <property type="match status" value="5"/>
</dbReference>
<dbReference type="AlphaFoldDB" id="A0A0V0R8T2"/>
<dbReference type="PROSITE" id="PS00678">
    <property type="entry name" value="WD_REPEATS_1"/>
    <property type="match status" value="2"/>
</dbReference>
<dbReference type="Pfam" id="PF23748">
    <property type="entry name" value="Beta-prop_LRRK2"/>
    <property type="match status" value="1"/>
</dbReference>
<organism evidence="6 7">
    <name type="scientific">Pseudocohnilembus persalinus</name>
    <name type="common">Ciliate</name>
    <dbReference type="NCBI Taxonomy" id="266149"/>
    <lineage>
        <taxon>Eukaryota</taxon>
        <taxon>Sar</taxon>
        <taxon>Alveolata</taxon>
        <taxon>Ciliophora</taxon>
        <taxon>Intramacronucleata</taxon>
        <taxon>Oligohymenophorea</taxon>
        <taxon>Scuticociliatia</taxon>
        <taxon>Philasterida</taxon>
        <taxon>Pseudocohnilembidae</taxon>
        <taxon>Pseudocohnilembus</taxon>
    </lineage>
</organism>
<dbReference type="InterPro" id="IPR019775">
    <property type="entry name" value="WD40_repeat_CS"/>
</dbReference>
<evidence type="ECO:0000256" key="3">
    <source>
        <dbReference type="PROSITE-ProRule" id="PRU00221"/>
    </source>
</evidence>
<dbReference type="InterPro" id="IPR001680">
    <property type="entry name" value="WD40_rpt"/>
</dbReference>
<name>A0A0V0R8T2_PSEPJ</name>
<gene>
    <name evidence="6" type="ORF">PPERSA_12171</name>
</gene>
<feature type="repeat" description="WD" evidence="3">
    <location>
        <begin position="429"/>
        <end position="470"/>
    </location>
</feature>
<dbReference type="EMBL" id="LDAU01000014">
    <property type="protein sequence ID" value="KRX10889.1"/>
    <property type="molecule type" value="Genomic_DNA"/>
</dbReference>
<evidence type="ECO:0000313" key="7">
    <source>
        <dbReference type="Proteomes" id="UP000054937"/>
    </source>
</evidence>
<evidence type="ECO:0000259" key="5">
    <source>
        <dbReference type="Pfam" id="PF23748"/>
    </source>
</evidence>
<dbReference type="PANTHER" id="PTHR13720:SF39">
    <property type="entry name" value="F-BOX DOMAIN-CONTAINING PROTEIN"/>
    <property type="match status" value="1"/>
</dbReference>
<feature type="domain" description="Anaphase-promoting complex subunit 4-like WD40" evidence="4">
    <location>
        <begin position="406"/>
        <end position="482"/>
    </location>
</feature>
<proteinExistence type="predicted"/>
<accession>A0A0V0R8T2</accession>
<dbReference type="PROSITE" id="PS50294">
    <property type="entry name" value="WD_REPEATS_REGION"/>
    <property type="match status" value="5"/>
</dbReference>
<dbReference type="InterPro" id="IPR020472">
    <property type="entry name" value="WD40_PAC1"/>
</dbReference>
<keyword evidence="7" id="KW-1185">Reference proteome</keyword>
<evidence type="ECO:0000256" key="2">
    <source>
        <dbReference type="ARBA" id="ARBA00022737"/>
    </source>
</evidence>
<dbReference type="InterPro" id="IPR015943">
    <property type="entry name" value="WD40/YVTN_repeat-like_dom_sf"/>
</dbReference>
<dbReference type="InterPro" id="IPR050630">
    <property type="entry name" value="WD_repeat_EMAP"/>
</dbReference>
<reference evidence="6 7" key="1">
    <citation type="journal article" date="2015" name="Sci. Rep.">
        <title>Genome of the facultative scuticociliatosis pathogen Pseudocohnilembus persalinus provides insight into its virulence through horizontal gene transfer.</title>
        <authorList>
            <person name="Xiong J."/>
            <person name="Wang G."/>
            <person name="Cheng J."/>
            <person name="Tian M."/>
            <person name="Pan X."/>
            <person name="Warren A."/>
            <person name="Jiang C."/>
            <person name="Yuan D."/>
            <person name="Miao W."/>
        </authorList>
    </citation>
    <scope>NUCLEOTIDE SEQUENCE [LARGE SCALE GENOMIC DNA]</scope>
    <source>
        <strain evidence="6">36N120E</strain>
    </source>
</reference>
<dbReference type="PRINTS" id="PR00320">
    <property type="entry name" value="GPROTEINBRPT"/>
</dbReference>
<dbReference type="CDD" id="cd00200">
    <property type="entry name" value="WD40"/>
    <property type="match status" value="1"/>
</dbReference>
<dbReference type="InterPro" id="IPR024977">
    <property type="entry name" value="Apc4-like_WD40_dom"/>
</dbReference>
<dbReference type="Proteomes" id="UP000054937">
    <property type="component" value="Unassembled WGS sequence"/>
</dbReference>
<dbReference type="SUPFAM" id="SSF50978">
    <property type="entry name" value="WD40 repeat-like"/>
    <property type="match status" value="2"/>
</dbReference>
<dbReference type="OrthoDB" id="10264376at2759"/>